<comment type="similarity">
    <text evidence="2 7">Belongs to the Tic20 family.</text>
</comment>
<comment type="subcellular location">
    <subcellularLocation>
        <location evidence="1">Plastid</location>
        <location evidence="1">Chloroplast inner membrane</location>
        <topology evidence="1">Multi-pass membrane protein</topology>
    </subcellularLocation>
    <subcellularLocation>
        <location evidence="7">Plastid</location>
        <location evidence="7">Chloroplast membrane</location>
        <topology evidence="7">Multi-pass membrane protein</topology>
    </subcellularLocation>
</comment>
<evidence type="ECO:0000256" key="5">
    <source>
        <dbReference type="ARBA" id="ARBA00022989"/>
    </source>
</evidence>
<proteinExistence type="inferred from homology"/>
<keyword evidence="5 7" id="KW-1133">Transmembrane helix</keyword>
<keyword evidence="7" id="KW-0150">Chloroplast</keyword>
<feature type="transmembrane region" description="Helical" evidence="7">
    <location>
        <begin position="120"/>
        <end position="137"/>
    </location>
</feature>
<keyword evidence="6 7" id="KW-0472">Membrane</keyword>
<evidence type="ECO:0000256" key="1">
    <source>
        <dbReference type="ARBA" id="ARBA00004478"/>
    </source>
</evidence>
<dbReference type="GeneID" id="104747334"/>
<evidence type="ECO:0000256" key="6">
    <source>
        <dbReference type="ARBA" id="ARBA00023136"/>
    </source>
</evidence>
<evidence type="ECO:0000313" key="8">
    <source>
        <dbReference type="Proteomes" id="UP000694864"/>
    </source>
</evidence>
<dbReference type="Pfam" id="PF16166">
    <property type="entry name" value="TIC20"/>
    <property type="match status" value="1"/>
</dbReference>
<gene>
    <name evidence="9" type="primary">LOC104747334</name>
</gene>
<organism evidence="8 9">
    <name type="scientific">Camelina sativa</name>
    <name type="common">False flax</name>
    <name type="synonym">Myagrum sativum</name>
    <dbReference type="NCBI Taxonomy" id="90675"/>
    <lineage>
        <taxon>Eukaryota</taxon>
        <taxon>Viridiplantae</taxon>
        <taxon>Streptophyta</taxon>
        <taxon>Embryophyta</taxon>
        <taxon>Tracheophyta</taxon>
        <taxon>Spermatophyta</taxon>
        <taxon>Magnoliopsida</taxon>
        <taxon>eudicotyledons</taxon>
        <taxon>Gunneridae</taxon>
        <taxon>Pentapetalae</taxon>
        <taxon>rosids</taxon>
        <taxon>malvids</taxon>
        <taxon>Brassicales</taxon>
        <taxon>Brassicaceae</taxon>
        <taxon>Camelineae</taxon>
        <taxon>Camelina</taxon>
    </lineage>
</organism>
<keyword evidence="8" id="KW-1185">Reference proteome</keyword>
<evidence type="ECO:0000256" key="2">
    <source>
        <dbReference type="ARBA" id="ARBA00009596"/>
    </source>
</evidence>
<evidence type="ECO:0000313" key="9">
    <source>
        <dbReference type="RefSeq" id="XP_010467260.1"/>
    </source>
</evidence>
<protein>
    <recommendedName>
        <fullName evidence="7">Protein TIC 20</fullName>
    </recommendedName>
</protein>
<name>A0ABM0W8K2_CAMSA</name>
<feature type="transmembrane region" description="Helical" evidence="7">
    <location>
        <begin position="169"/>
        <end position="187"/>
    </location>
</feature>
<feature type="transmembrane region" description="Helical" evidence="7">
    <location>
        <begin position="194"/>
        <end position="213"/>
    </location>
</feature>
<evidence type="ECO:0000256" key="4">
    <source>
        <dbReference type="ARBA" id="ARBA00022780"/>
    </source>
</evidence>
<feature type="transmembrane region" description="Helical" evidence="7">
    <location>
        <begin position="233"/>
        <end position="252"/>
    </location>
</feature>
<accession>A0ABM0W8K2</accession>
<reference evidence="9" key="2">
    <citation type="submission" date="2025-08" db="UniProtKB">
        <authorList>
            <consortium name="RefSeq"/>
        </authorList>
    </citation>
    <scope>IDENTIFICATION</scope>
    <source>
        <tissue evidence="9">Leaf</tissue>
    </source>
</reference>
<dbReference type="PANTHER" id="PTHR33510:SF12">
    <property type="entry name" value="PROTEIN TIC 20-IV, CHLOROPLASTIC"/>
    <property type="match status" value="1"/>
</dbReference>
<dbReference type="RefSeq" id="XP_010467260.1">
    <property type="nucleotide sequence ID" value="XM_010468958.1"/>
</dbReference>
<keyword evidence="7" id="KW-0934">Plastid</keyword>
<evidence type="ECO:0000256" key="7">
    <source>
        <dbReference type="RuleBase" id="RU367003"/>
    </source>
</evidence>
<sequence length="293" mass="33688">MQGLAATTDRGTLTYLASRGQSPYLKKYVKPTRVYFSNFGPFPKLISSRPQRQIVPLLANAHVDFASSSNQLFGHGLPPLADLGTRRNLRPRKPVAVKAYYKDENISRFRLPKSEERPEWFWMIMACVPYLISLKMSEIGFYMKPFLQQHGGAIGETVINLLPGAAQNLQHKFFVVYCVLGFAWVVKNRNLPHYFRYHMIMGILVESAMQIIWRTSEFFPLINFNGRLAIHYHMVMGFSFLCVLLECLRCALAGTYAQIPILSDAAYIHTRLNLADWPEPLRFLKHKPRRSTT</sequence>
<keyword evidence="3 7" id="KW-0812">Transmembrane</keyword>
<dbReference type="InterPro" id="IPR005691">
    <property type="entry name" value="Tic20"/>
</dbReference>
<dbReference type="PANTHER" id="PTHR33510">
    <property type="entry name" value="PROTEIN TIC 20-II, CHLOROPLASTIC"/>
    <property type="match status" value="1"/>
</dbReference>
<dbReference type="Proteomes" id="UP000694864">
    <property type="component" value="Chromosome 2"/>
</dbReference>
<evidence type="ECO:0000256" key="3">
    <source>
        <dbReference type="ARBA" id="ARBA00022692"/>
    </source>
</evidence>
<comment type="function">
    <text evidence="7">Involved in protein precursor import into chloroplasts.</text>
</comment>
<keyword evidence="4" id="KW-1001">Plastid inner membrane</keyword>
<reference evidence="8" key="1">
    <citation type="journal article" date="2014" name="Nat. Commun.">
        <title>The emerging biofuel crop Camelina sativa retains a highly undifferentiated hexaploid genome structure.</title>
        <authorList>
            <person name="Kagale S."/>
            <person name="Koh C."/>
            <person name="Nixon J."/>
            <person name="Bollina V."/>
            <person name="Clarke W.E."/>
            <person name="Tuteja R."/>
            <person name="Spillane C."/>
            <person name="Robinson S.J."/>
            <person name="Links M.G."/>
            <person name="Clarke C."/>
            <person name="Higgins E.E."/>
            <person name="Huebert T."/>
            <person name="Sharpe A.G."/>
            <person name="Parkin I.A."/>
        </authorList>
    </citation>
    <scope>NUCLEOTIDE SEQUENCE [LARGE SCALE GENOMIC DNA]</scope>
    <source>
        <strain evidence="8">cv. DH55</strain>
    </source>
</reference>